<evidence type="ECO:0000256" key="1">
    <source>
        <dbReference type="SAM" id="MobiDB-lite"/>
    </source>
</evidence>
<sequence>MACTTNMSSVGGGRLDPPSGSSNDKSYRRPRLIKAIQDLRTKLLSKQRQKQDGTFVFFFKTVPNPDDDAFEISDKNQKEKPKTSI</sequence>
<proteinExistence type="predicted"/>
<protein>
    <submittedName>
        <fullName evidence="2">Uncharacterized protein</fullName>
    </submittedName>
</protein>
<feature type="non-terminal residue" evidence="2">
    <location>
        <position position="85"/>
    </location>
</feature>
<name>A0A8D9HTD2_BRACM</name>
<gene>
    <name evidence="2" type="ORF">BRAPAZ1V2_A04P03910.2</name>
</gene>
<evidence type="ECO:0000313" key="3">
    <source>
        <dbReference type="Proteomes" id="UP000694005"/>
    </source>
</evidence>
<feature type="region of interest" description="Disordered" evidence="1">
    <location>
        <begin position="64"/>
        <end position="85"/>
    </location>
</feature>
<dbReference type="AlphaFoldDB" id="A0A8D9HTD2"/>
<feature type="region of interest" description="Disordered" evidence="1">
    <location>
        <begin position="1"/>
        <end position="30"/>
    </location>
</feature>
<dbReference type="Gramene" id="A04p03910.2_BraZ1">
    <property type="protein sequence ID" value="A04p03910.2_BraZ1.CDS"/>
    <property type="gene ID" value="A04g03910.2_BraZ1"/>
</dbReference>
<reference evidence="2 3" key="1">
    <citation type="submission" date="2021-07" db="EMBL/GenBank/DDBJ databases">
        <authorList>
            <consortium name="Genoscope - CEA"/>
            <person name="William W."/>
        </authorList>
    </citation>
    <scope>NUCLEOTIDE SEQUENCE [LARGE SCALE GENOMIC DNA]</scope>
</reference>
<feature type="compositionally biased region" description="Basic and acidic residues" evidence="1">
    <location>
        <begin position="72"/>
        <end position="85"/>
    </location>
</feature>
<organism evidence="2 3">
    <name type="scientific">Brassica campestris</name>
    <name type="common">Field mustard</name>
    <dbReference type="NCBI Taxonomy" id="3711"/>
    <lineage>
        <taxon>Eukaryota</taxon>
        <taxon>Viridiplantae</taxon>
        <taxon>Streptophyta</taxon>
        <taxon>Embryophyta</taxon>
        <taxon>Tracheophyta</taxon>
        <taxon>Spermatophyta</taxon>
        <taxon>Magnoliopsida</taxon>
        <taxon>eudicotyledons</taxon>
        <taxon>Gunneridae</taxon>
        <taxon>Pentapetalae</taxon>
        <taxon>rosids</taxon>
        <taxon>malvids</taxon>
        <taxon>Brassicales</taxon>
        <taxon>Brassicaceae</taxon>
        <taxon>Brassiceae</taxon>
        <taxon>Brassica</taxon>
    </lineage>
</organism>
<dbReference type="Proteomes" id="UP000694005">
    <property type="component" value="Chromosome A04"/>
</dbReference>
<dbReference type="EMBL" id="LS974620">
    <property type="protein sequence ID" value="CAG7905490.1"/>
    <property type="molecule type" value="Genomic_DNA"/>
</dbReference>
<accession>A0A8D9HTD2</accession>
<evidence type="ECO:0000313" key="2">
    <source>
        <dbReference type="EMBL" id="CAG7905490.1"/>
    </source>
</evidence>